<name>A0A8J5QLD1_9ASCO</name>
<reference evidence="2 3" key="1">
    <citation type="journal article" date="2021" name="DNA Res.">
        <title>Genome analysis of Candida subhashii reveals its hybrid nature and dual mitochondrial genome conformations.</title>
        <authorList>
            <person name="Mixao V."/>
            <person name="Hegedusova E."/>
            <person name="Saus E."/>
            <person name="Pryszcz L.P."/>
            <person name="Cillingova A."/>
            <person name="Nosek J."/>
            <person name="Gabaldon T."/>
        </authorList>
    </citation>
    <scope>NUCLEOTIDE SEQUENCE [LARGE SCALE GENOMIC DNA]</scope>
    <source>
        <strain evidence="2 3">CBS 10753</strain>
    </source>
</reference>
<dbReference type="EMBL" id="JAGSYN010000051">
    <property type="protein sequence ID" value="KAG7665232.1"/>
    <property type="molecule type" value="Genomic_DNA"/>
</dbReference>
<protein>
    <submittedName>
        <fullName evidence="2">Uncharacterized protein</fullName>
    </submittedName>
</protein>
<dbReference type="GeneID" id="73468089"/>
<feature type="compositionally biased region" description="Acidic residues" evidence="1">
    <location>
        <begin position="222"/>
        <end position="241"/>
    </location>
</feature>
<feature type="region of interest" description="Disordered" evidence="1">
    <location>
        <begin position="174"/>
        <end position="250"/>
    </location>
</feature>
<evidence type="ECO:0000313" key="2">
    <source>
        <dbReference type="EMBL" id="KAG7665232.1"/>
    </source>
</evidence>
<keyword evidence="3" id="KW-1185">Reference proteome</keyword>
<dbReference type="AlphaFoldDB" id="A0A8J5QLD1"/>
<organism evidence="2 3">
    <name type="scientific">[Candida] subhashii</name>
    <dbReference type="NCBI Taxonomy" id="561895"/>
    <lineage>
        <taxon>Eukaryota</taxon>
        <taxon>Fungi</taxon>
        <taxon>Dikarya</taxon>
        <taxon>Ascomycota</taxon>
        <taxon>Saccharomycotina</taxon>
        <taxon>Pichiomycetes</taxon>
        <taxon>Debaryomycetaceae</taxon>
        <taxon>Spathaspora</taxon>
    </lineage>
</organism>
<evidence type="ECO:0000256" key="1">
    <source>
        <dbReference type="SAM" id="MobiDB-lite"/>
    </source>
</evidence>
<accession>A0A8J5QLD1</accession>
<sequence length="279" mass="32330">MARAPKEAATKVVKRDHKRTKVFTPLQEWYIGDYLTNNPEGESLDKQERLQVIRNAYKAAYPDASPDEIPKFSDGWYSGFKKRFYKMEEDRYVACPQLTMDFSPDAIRTPTDLVKMDKFCKHIKPGMSPETVVKVVSELKEQITQLTVEKGILQADIDRLLEDQKRREERAQYIKELSSGRVPTEHESETEPYSGEDDDDEDRSMRLELERQAWEKYMSDGASEEEEDDWSSQESNNEEDIPIPAEPGKAFRTGAEIWQKISEMNYARIAAKAAENKKK</sequence>
<proteinExistence type="predicted"/>
<evidence type="ECO:0000313" key="3">
    <source>
        <dbReference type="Proteomes" id="UP000694255"/>
    </source>
</evidence>
<feature type="compositionally biased region" description="Basic and acidic residues" evidence="1">
    <location>
        <begin position="203"/>
        <end position="218"/>
    </location>
</feature>
<gene>
    <name evidence="2" type="ORF">J8A68_001288</name>
</gene>
<feature type="compositionally biased region" description="Acidic residues" evidence="1">
    <location>
        <begin position="190"/>
        <end position="202"/>
    </location>
</feature>
<dbReference type="Proteomes" id="UP000694255">
    <property type="component" value="Unassembled WGS sequence"/>
</dbReference>
<dbReference type="RefSeq" id="XP_049265464.1">
    <property type="nucleotide sequence ID" value="XM_049404926.1"/>
</dbReference>
<comment type="caution">
    <text evidence="2">The sequence shown here is derived from an EMBL/GenBank/DDBJ whole genome shotgun (WGS) entry which is preliminary data.</text>
</comment>